<evidence type="ECO:0000259" key="7">
    <source>
        <dbReference type="PROSITE" id="PS50261"/>
    </source>
</evidence>
<dbReference type="OMA" id="TAGMWIF"/>
<dbReference type="GO" id="GO:0004888">
    <property type="term" value="F:transmembrane signaling receptor activity"/>
    <property type="evidence" value="ECO:0007669"/>
    <property type="project" value="InterPro"/>
</dbReference>
<evidence type="ECO:0000256" key="6">
    <source>
        <dbReference type="SAM" id="Phobius"/>
    </source>
</evidence>
<feature type="transmembrane region" description="Helical" evidence="6">
    <location>
        <begin position="141"/>
        <end position="165"/>
    </location>
</feature>
<dbReference type="PROSITE" id="PS50261">
    <property type="entry name" value="G_PROTEIN_RECEP_F2_4"/>
    <property type="match status" value="1"/>
</dbReference>
<organism evidence="8 9">
    <name type="scientific">Passalora fulva</name>
    <name type="common">Tomato leaf mold</name>
    <name type="synonym">Cladosporium fulvum</name>
    <dbReference type="NCBI Taxonomy" id="5499"/>
    <lineage>
        <taxon>Eukaryota</taxon>
        <taxon>Fungi</taxon>
        <taxon>Dikarya</taxon>
        <taxon>Ascomycota</taxon>
        <taxon>Pezizomycotina</taxon>
        <taxon>Dothideomycetes</taxon>
        <taxon>Dothideomycetidae</taxon>
        <taxon>Mycosphaerellales</taxon>
        <taxon>Mycosphaerellaceae</taxon>
        <taxon>Fulvia</taxon>
    </lineage>
</organism>
<dbReference type="Gene3D" id="1.20.1070.10">
    <property type="entry name" value="Rhodopsin 7-helix transmembrane proteins"/>
    <property type="match status" value="1"/>
</dbReference>
<dbReference type="AlphaFoldDB" id="A0A9Q8LCJ9"/>
<evidence type="ECO:0000256" key="3">
    <source>
        <dbReference type="ARBA" id="ARBA00022989"/>
    </source>
</evidence>
<name>A0A9Q8LCJ9_PASFU</name>
<feature type="region of interest" description="Disordered" evidence="5">
    <location>
        <begin position="458"/>
        <end position="528"/>
    </location>
</feature>
<sequence>MARNSTVSDLSGNCVAPFLDASKFGDNGFVSGRFCATIGELAASPSCCLPCPATEWAYSTRFHTYGIVSEWLNVVGLILLVFMLLSYAFLPAQETRKHYLSVCLVIALAMIALGFTIPLSAKPDQCYDEITPNDMYSSLECAWSGAFIIAGGLTAGMWIFLRALSMNLQICWDIVPGRKFFYASQLAGWGIPAVLFATTITVTGVSFRFGSACHVNHKNSMADFWGPLLAMAGGAGLLQLYTFGYCIHVYLKNLWSDQADMSTNASSNGGTSRVGSVRAQTARAVYRRLKKVLWLQWRGICIVSIILIDVIFFSIVFVYLDGMQQSAVNDLVRVRPWLVCLAINPTDKDKCLHLVQGWLVNESVVAAVLFMLALAGLQAFVMLTRPTVFVAWVNFIRSKVTNKRQEFVSLDAKPDIMRSNSKHQLLRLQRGHQATTFEIQGKPDHVITMDELDMKTFSPINSPDESYKSPIHGYRDSPSLDESGPWDSSQTMSSHQQTARGQIPSQYVDRITPSPAGNGPPSPTAATYSSRLDVQRTPQHNDYFAQNTRAIPSEGRRYNAPNSSFSAPNAPSRASSTKSVTFEPREYYYTHDLTLSPPSEAGEIEDISSQGFPIRRNFERR</sequence>
<keyword evidence="3 6" id="KW-1133">Transmembrane helix</keyword>
<feature type="transmembrane region" description="Helical" evidence="6">
    <location>
        <begin position="71"/>
        <end position="90"/>
    </location>
</feature>
<dbReference type="GO" id="GO:0007166">
    <property type="term" value="P:cell surface receptor signaling pathway"/>
    <property type="evidence" value="ECO:0007669"/>
    <property type="project" value="InterPro"/>
</dbReference>
<feature type="region of interest" description="Disordered" evidence="5">
    <location>
        <begin position="593"/>
        <end position="621"/>
    </location>
</feature>
<reference evidence="8" key="1">
    <citation type="submission" date="2021-12" db="EMBL/GenBank/DDBJ databases">
        <authorList>
            <person name="Zaccaron A."/>
            <person name="Stergiopoulos I."/>
        </authorList>
    </citation>
    <scope>NUCLEOTIDE SEQUENCE</scope>
    <source>
        <strain evidence="8">Race5_Kim</strain>
    </source>
</reference>
<evidence type="ECO:0000256" key="5">
    <source>
        <dbReference type="SAM" id="MobiDB-lite"/>
    </source>
</evidence>
<dbReference type="EMBL" id="CP090165">
    <property type="protein sequence ID" value="UJO14928.1"/>
    <property type="molecule type" value="Genomic_DNA"/>
</dbReference>
<feature type="region of interest" description="Disordered" evidence="5">
    <location>
        <begin position="549"/>
        <end position="581"/>
    </location>
</feature>
<evidence type="ECO:0000313" key="9">
    <source>
        <dbReference type="Proteomes" id="UP000756132"/>
    </source>
</evidence>
<feature type="transmembrane region" description="Helical" evidence="6">
    <location>
        <begin position="297"/>
        <end position="320"/>
    </location>
</feature>
<feature type="transmembrane region" description="Helical" evidence="6">
    <location>
        <begin position="229"/>
        <end position="251"/>
    </location>
</feature>
<comment type="subcellular location">
    <subcellularLocation>
        <location evidence="1">Membrane</location>
        <topology evidence="1">Multi-pass membrane protein</topology>
    </subcellularLocation>
</comment>
<reference evidence="8" key="2">
    <citation type="journal article" date="2022" name="Microb. Genom.">
        <title>A chromosome-scale genome assembly of the tomato pathogen Cladosporium fulvum reveals a compartmentalized genome architecture and the presence of a dispensable chromosome.</title>
        <authorList>
            <person name="Zaccaron A.Z."/>
            <person name="Chen L.H."/>
            <person name="Samaras A."/>
            <person name="Stergiopoulos I."/>
        </authorList>
    </citation>
    <scope>NUCLEOTIDE SEQUENCE</scope>
    <source>
        <strain evidence="8">Race5_Kim</strain>
    </source>
</reference>
<dbReference type="GO" id="GO:0016020">
    <property type="term" value="C:membrane"/>
    <property type="evidence" value="ECO:0007669"/>
    <property type="project" value="UniProtKB-SubCell"/>
</dbReference>
<keyword evidence="4 6" id="KW-0472">Membrane</keyword>
<dbReference type="PANTHER" id="PTHR42058">
    <property type="entry name" value="G_PROTEIN_RECEP_F2_4 DOMAIN-CONTAINING PROTEIN"/>
    <property type="match status" value="1"/>
</dbReference>
<dbReference type="GeneID" id="71987818"/>
<feature type="transmembrane region" description="Helical" evidence="6">
    <location>
        <begin position="364"/>
        <end position="395"/>
    </location>
</feature>
<dbReference type="InterPro" id="IPR017981">
    <property type="entry name" value="GPCR_2-like_7TM"/>
</dbReference>
<feature type="compositionally biased region" description="Low complexity" evidence="5">
    <location>
        <begin position="559"/>
        <end position="576"/>
    </location>
</feature>
<dbReference type="InterPro" id="IPR053247">
    <property type="entry name" value="GPCR_GPR1/git3-like"/>
</dbReference>
<feature type="compositionally biased region" description="Polar residues" evidence="5">
    <location>
        <begin position="486"/>
        <end position="505"/>
    </location>
</feature>
<feature type="transmembrane region" description="Helical" evidence="6">
    <location>
        <begin position="102"/>
        <end position="121"/>
    </location>
</feature>
<evidence type="ECO:0000256" key="2">
    <source>
        <dbReference type="ARBA" id="ARBA00022692"/>
    </source>
</evidence>
<keyword evidence="2 6" id="KW-0812">Transmembrane</keyword>
<protein>
    <recommendedName>
        <fullName evidence="7">G-protein coupled receptors family 2 profile 2 domain-containing protein</fullName>
    </recommendedName>
</protein>
<evidence type="ECO:0000256" key="1">
    <source>
        <dbReference type="ARBA" id="ARBA00004141"/>
    </source>
</evidence>
<feature type="domain" description="G-protein coupled receptors family 2 profile 2" evidence="7">
    <location>
        <begin position="62"/>
        <end position="225"/>
    </location>
</feature>
<proteinExistence type="predicted"/>
<evidence type="ECO:0000313" key="8">
    <source>
        <dbReference type="EMBL" id="UJO14928.1"/>
    </source>
</evidence>
<accession>A0A9Q8LCJ9</accession>
<feature type="transmembrane region" description="Helical" evidence="6">
    <location>
        <begin position="186"/>
        <end position="209"/>
    </location>
</feature>
<dbReference type="KEGG" id="ffu:CLAFUR5_07940"/>
<dbReference type="RefSeq" id="XP_047759294.1">
    <property type="nucleotide sequence ID" value="XM_047907088.1"/>
</dbReference>
<keyword evidence="9" id="KW-1185">Reference proteome</keyword>
<gene>
    <name evidence="8" type="ORF">CLAFUR5_07940</name>
</gene>
<dbReference type="Proteomes" id="UP000756132">
    <property type="component" value="Chromosome 3"/>
</dbReference>
<dbReference type="PANTHER" id="PTHR42058:SF1">
    <property type="entry name" value="G-PROTEIN COUPLED RECEPTORS FAMILY 2 PROFILE 2 DOMAIN-CONTAINING PROTEIN"/>
    <property type="match status" value="1"/>
</dbReference>
<evidence type="ECO:0000256" key="4">
    <source>
        <dbReference type="ARBA" id="ARBA00023136"/>
    </source>
</evidence>
<dbReference type="OrthoDB" id="26203at2759"/>